<dbReference type="STRING" id="698762.SAMN00808754_1700"/>
<evidence type="ECO:0000256" key="1">
    <source>
        <dbReference type="SAM" id="MobiDB-lite"/>
    </source>
</evidence>
<sequence length="80" mass="8937">MQGFYALPPVPAVRGLRQGARPAGAWQGGTWRGQQDRKEAPQERQEEGCGCQNIPFGAGMAARRQVRVPQMYEARNALYY</sequence>
<protein>
    <submittedName>
        <fullName evidence="2">Uncharacterized protein</fullName>
    </submittedName>
</protein>
<organism evidence="2 3">
    <name type="scientific">Thermanaeromonas toyohensis ToBE</name>
    <dbReference type="NCBI Taxonomy" id="698762"/>
    <lineage>
        <taxon>Bacteria</taxon>
        <taxon>Bacillati</taxon>
        <taxon>Bacillota</taxon>
        <taxon>Clostridia</taxon>
        <taxon>Neomoorellales</taxon>
        <taxon>Neomoorellaceae</taxon>
        <taxon>Thermanaeromonas</taxon>
    </lineage>
</organism>
<accession>A0A1W1VU46</accession>
<reference evidence="2 3" key="1">
    <citation type="submission" date="2017-04" db="EMBL/GenBank/DDBJ databases">
        <authorList>
            <person name="Afonso C.L."/>
            <person name="Miller P.J."/>
            <person name="Scott M.A."/>
            <person name="Spackman E."/>
            <person name="Goraichik I."/>
            <person name="Dimitrov K.M."/>
            <person name="Suarez D.L."/>
            <person name="Swayne D.E."/>
        </authorList>
    </citation>
    <scope>NUCLEOTIDE SEQUENCE [LARGE SCALE GENOMIC DNA]</scope>
    <source>
        <strain evidence="2 3">ToBE</strain>
    </source>
</reference>
<gene>
    <name evidence="2" type="ORF">SAMN00808754_1700</name>
</gene>
<dbReference type="AlphaFoldDB" id="A0A1W1VU46"/>
<proteinExistence type="predicted"/>
<keyword evidence="3" id="KW-1185">Reference proteome</keyword>
<evidence type="ECO:0000313" key="3">
    <source>
        <dbReference type="Proteomes" id="UP000192569"/>
    </source>
</evidence>
<name>A0A1W1VU46_9FIRM</name>
<dbReference type="EMBL" id="LT838272">
    <property type="protein sequence ID" value="SMB96878.1"/>
    <property type="molecule type" value="Genomic_DNA"/>
</dbReference>
<dbReference type="Proteomes" id="UP000192569">
    <property type="component" value="Chromosome I"/>
</dbReference>
<evidence type="ECO:0000313" key="2">
    <source>
        <dbReference type="EMBL" id="SMB96878.1"/>
    </source>
</evidence>
<feature type="compositionally biased region" description="Basic and acidic residues" evidence="1">
    <location>
        <begin position="34"/>
        <end position="47"/>
    </location>
</feature>
<feature type="region of interest" description="Disordered" evidence="1">
    <location>
        <begin position="18"/>
        <end position="48"/>
    </location>
</feature>